<evidence type="ECO:0000256" key="9">
    <source>
        <dbReference type="SAM" id="Phobius"/>
    </source>
</evidence>
<keyword evidence="3" id="KW-1003">Cell membrane</keyword>
<keyword evidence="2" id="KW-0813">Transport</keyword>
<keyword evidence="6" id="KW-0406">Ion transport</keyword>
<keyword evidence="5 9" id="KW-1133">Transmembrane helix</keyword>
<evidence type="ECO:0000256" key="6">
    <source>
        <dbReference type="ARBA" id="ARBA00023065"/>
    </source>
</evidence>
<dbReference type="OrthoDB" id="445589at2"/>
<dbReference type="Pfam" id="PF25539">
    <property type="entry name" value="Bestrophin_2"/>
    <property type="match status" value="1"/>
</dbReference>
<name>A0A1X9YYJ5_9BACT</name>
<dbReference type="PANTHER" id="PTHR33281">
    <property type="entry name" value="UPF0187 PROTEIN YNEE"/>
    <property type="match status" value="1"/>
</dbReference>
<evidence type="ECO:0000256" key="4">
    <source>
        <dbReference type="ARBA" id="ARBA00022692"/>
    </source>
</evidence>
<keyword evidence="10" id="KW-0614">Plasmid</keyword>
<evidence type="ECO:0000256" key="2">
    <source>
        <dbReference type="ARBA" id="ARBA00022448"/>
    </source>
</evidence>
<dbReference type="AlphaFoldDB" id="A0A1X9YYJ5"/>
<feature type="transmembrane region" description="Helical" evidence="9">
    <location>
        <begin position="20"/>
        <end position="38"/>
    </location>
</feature>
<dbReference type="KEGG" id="pact:CA264_21100"/>
<dbReference type="GO" id="GO:0005254">
    <property type="term" value="F:chloride channel activity"/>
    <property type="evidence" value="ECO:0007669"/>
    <property type="project" value="InterPro"/>
</dbReference>
<feature type="transmembrane region" description="Helical" evidence="9">
    <location>
        <begin position="222"/>
        <end position="239"/>
    </location>
</feature>
<evidence type="ECO:0000256" key="7">
    <source>
        <dbReference type="ARBA" id="ARBA00023136"/>
    </source>
</evidence>
<dbReference type="GO" id="GO:0005886">
    <property type="term" value="C:plasma membrane"/>
    <property type="evidence" value="ECO:0007669"/>
    <property type="project" value="UniProtKB-SubCell"/>
</dbReference>
<protein>
    <recommendedName>
        <fullName evidence="12">Bestrophin</fullName>
    </recommendedName>
</protein>
<proteinExistence type="inferred from homology"/>
<keyword evidence="7 9" id="KW-0472">Membrane</keyword>
<feature type="transmembrane region" description="Helical" evidence="9">
    <location>
        <begin position="44"/>
        <end position="62"/>
    </location>
</feature>
<accession>A0A1X9YYJ5</accession>
<comment type="subcellular location">
    <subcellularLocation>
        <location evidence="1">Cell membrane</location>
        <topology evidence="1">Multi-pass membrane protein</topology>
    </subcellularLocation>
</comment>
<evidence type="ECO:0000256" key="3">
    <source>
        <dbReference type="ARBA" id="ARBA00022475"/>
    </source>
</evidence>
<organism evidence="10 11">
    <name type="scientific">Pontibacter actiniarum</name>
    <dbReference type="NCBI Taxonomy" id="323450"/>
    <lineage>
        <taxon>Bacteria</taxon>
        <taxon>Pseudomonadati</taxon>
        <taxon>Bacteroidota</taxon>
        <taxon>Cytophagia</taxon>
        <taxon>Cytophagales</taxon>
        <taxon>Hymenobacteraceae</taxon>
        <taxon>Pontibacter</taxon>
    </lineage>
</organism>
<keyword evidence="4 9" id="KW-0812">Transmembrane</keyword>
<evidence type="ECO:0000313" key="11">
    <source>
        <dbReference type="Proteomes" id="UP000266292"/>
    </source>
</evidence>
<dbReference type="Proteomes" id="UP000266292">
    <property type="component" value="Plasmid unnamed"/>
</dbReference>
<evidence type="ECO:0000256" key="8">
    <source>
        <dbReference type="ARBA" id="ARBA00034708"/>
    </source>
</evidence>
<dbReference type="STRING" id="709015.GCA_000472485_00026"/>
<gene>
    <name evidence="10" type="ORF">CA264_21100</name>
</gene>
<evidence type="ECO:0000256" key="1">
    <source>
        <dbReference type="ARBA" id="ARBA00004651"/>
    </source>
</evidence>
<sequence length="290" mass="32733">MLITNKVPLGLLLSKTKYELLAIVAYSVAIGILDHHSYLEEISLPLTIPTLLGTALSLLLAFRINQSYDRWWEARTVWGAIVNDSRTLIRQLQTFVSPQDNMVNSFAKRQAAWCYALGEALRKLPFSDKVKQYAEGYENHANIPNALLSKHSEEVRMLYLDGQLNPFQQIQIDSTIARLCDSMGKCERIKNTVFPGNYSMLLHFLIYIFATLLPLGLSDYSIAMEVVVTTLFAGVFLLIERTAIFMQDPFENMPTDTPVTALANTIEINLMQMVACEPPKLAPTTAYYQL</sequence>
<evidence type="ECO:0000313" key="10">
    <source>
        <dbReference type="EMBL" id="ARS38050.1"/>
    </source>
</evidence>
<comment type="similarity">
    <text evidence="8">Belongs to the anion channel-forming bestrophin (TC 1.A.46) family.</text>
</comment>
<dbReference type="InterPro" id="IPR044669">
    <property type="entry name" value="YneE/VCCN1/2-like"/>
</dbReference>
<dbReference type="EMBL" id="CP021236">
    <property type="protein sequence ID" value="ARS38050.1"/>
    <property type="molecule type" value="Genomic_DNA"/>
</dbReference>
<geneLocation type="plasmid" evidence="10 11">
    <name>unnamed</name>
</geneLocation>
<evidence type="ECO:0000256" key="5">
    <source>
        <dbReference type="ARBA" id="ARBA00022989"/>
    </source>
</evidence>
<keyword evidence="11" id="KW-1185">Reference proteome</keyword>
<reference evidence="11" key="1">
    <citation type="submission" date="2017-05" db="EMBL/GenBank/DDBJ databases">
        <authorList>
            <person name="Ray J."/>
            <person name="Price M."/>
            <person name="Deutschbauer A."/>
        </authorList>
    </citation>
    <scope>NUCLEOTIDE SEQUENCE [LARGE SCALE GENOMIC DNA]</scope>
    <source>
        <strain evidence="11">DSM 19842</strain>
        <plasmid evidence="11">unnamed</plasmid>
    </source>
</reference>
<feature type="transmembrane region" description="Helical" evidence="9">
    <location>
        <begin position="198"/>
        <end position="216"/>
    </location>
</feature>
<evidence type="ECO:0008006" key="12">
    <source>
        <dbReference type="Google" id="ProtNLM"/>
    </source>
</evidence>
<dbReference type="PANTHER" id="PTHR33281:SF19">
    <property type="entry name" value="VOLTAGE-DEPENDENT ANION CHANNEL-FORMING PROTEIN YNEE"/>
    <property type="match status" value="1"/>
</dbReference>
<dbReference type="RefSeq" id="WP_025603801.1">
    <property type="nucleotide sequence ID" value="NZ_CP021236.1"/>
</dbReference>